<comment type="similarity">
    <text evidence="1">Belongs to the tyrosinase family.</text>
</comment>
<evidence type="ECO:0000256" key="2">
    <source>
        <dbReference type="ARBA" id="ARBA00011906"/>
    </source>
</evidence>
<accession>A0ABQ0CZ75</accession>
<evidence type="ECO:0000313" key="10">
    <source>
        <dbReference type="EMBL" id="GAB0138752.1"/>
    </source>
</evidence>
<evidence type="ECO:0000256" key="4">
    <source>
        <dbReference type="ARBA" id="ARBA00023008"/>
    </source>
</evidence>
<keyword evidence="8" id="KW-0732">Signal</keyword>
<evidence type="ECO:0000313" key="11">
    <source>
        <dbReference type="Proteomes" id="UP001562357"/>
    </source>
</evidence>
<comment type="caution">
    <text evidence="10">The sequence shown here is derived from an EMBL/GenBank/DDBJ whole genome shotgun (WGS) entry which is preliminary data.</text>
</comment>
<dbReference type="InterPro" id="IPR002227">
    <property type="entry name" value="Tyrosinase_Cu-bd"/>
</dbReference>
<dbReference type="PANTHER" id="PTHR11474:SF76">
    <property type="entry name" value="SHKT DOMAIN-CONTAINING PROTEIN"/>
    <property type="match status" value="1"/>
</dbReference>
<dbReference type="Proteomes" id="UP001562357">
    <property type="component" value="Unassembled WGS sequence"/>
</dbReference>
<feature type="signal peptide" evidence="8">
    <location>
        <begin position="1"/>
        <end position="21"/>
    </location>
</feature>
<comment type="catalytic activity">
    <reaction evidence="7">
        <text>L-tyrosine + O2 = L-dopaquinone + H2O</text>
        <dbReference type="Rhea" id="RHEA:18117"/>
        <dbReference type="ChEBI" id="CHEBI:15377"/>
        <dbReference type="ChEBI" id="CHEBI:15379"/>
        <dbReference type="ChEBI" id="CHEBI:57924"/>
        <dbReference type="ChEBI" id="CHEBI:58315"/>
        <dbReference type="EC" id="1.14.18.1"/>
    </reaction>
</comment>
<evidence type="ECO:0000259" key="9">
    <source>
        <dbReference type="Pfam" id="PF00264"/>
    </source>
</evidence>
<dbReference type="InterPro" id="IPR008922">
    <property type="entry name" value="Di-copper_centre_dom_sf"/>
</dbReference>
<evidence type="ECO:0000256" key="7">
    <source>
        <dbReference type="ARBA" id="ARBA00048881"/>
    </source>
</evidence>
<evidence type="ECO:0000256" key="1">
    <source>
        <dbReference type="ARBA" id="ARBA00009928"/>
    </source>
</evidence>
<dbReference type="Pfam" id="PF00264">
    <property type="entry name" value="Tyrosinase"/>
    <property type="match status" value="1"/>
</dbReference>
<evidence type="ECO:0000256" key="6">
    <source>
        <dbReference type="ARBA" id="ARBA00048233"/>
    </source>
</evidence>
<dbReference type="SUPFAM" id="SSF48056">
    <property type="entry name" value="Di-copper centre-containing domain"/>
    <property type="match status" value="1"/>
</dbReference>
<dbReference type="PANTHER" id="PTHR11474">
    <property type="entry name" value="TYROSINASE FAMILY MEMBER"/>
    <property type="match status" value="1"/>
</dbReference>
<dbReference type="EC" id="1.14.18.1" evidence="2"/>
<dbReference type="EMBL" id="BAAFGZ010000481">
    <property type="protein sequence ID" value="GAB0138752.1"/>
    <property type="molecule type" value="Genomic_DNA"/>
</dbReference>
<keyword evidence="3" id="KW-0479">Metal-binding</keyword>
<sequence>MILSQFIGLLAIGLAPLAVSADPFPITGVPVKNGTAVPARKNINDLYSQGGPQWDLYLRALRSLQDTDASDPRSYFQLAGIHGLPYVEWNGGGLPWDGELKTEAKLNGELKTETTAPWKGYSPHGYMEAAEQLRSPYWDWSANSTVPPCTIPMEAVVNVPDGSNLTKMTIDNPLHEFRYPEEARDYQFGEFPNLLTTKRCPRPWAYPESANRRLAQWTLKQDTYDIFMYSDTFEQFANTHENATSLEQMHVAISREAGCAGQFSNEDLTASNRSMLHHTHVDRLWAYWQFMNEDHATFTNHYLGQSRFSTPPNTWITPDSPLEPFYDHLLAYWTPKKISSIRGLGYTYEPLHYWNTSEGQLAATGSRRSARLELERAQVERPCAVGVFINGTAAGQVVVQLPETGILRDIVAVDQKMQAAFAATSPSNGIVSAVEPLIEIDLMKPNGAIIPLRKAPSLKLTFEEVSVTPVKSDTEFPTPGDRKTHAVGLRDRHVDGHPRRFL</sequence>
<protein>
    <recommendedName>
        <fullName evidence="2">tyrosinase</fullName>
        <ecNumber evidence="2">1.14.18.1</ecNumber>
    </recommendedName>
</protein>
<organism evidence="10 11">
    <name type="scientific">Epichloe bromicola</name>
    <dbReference type="NCBI Taxonomy" id="79588"/>
    <lineage>
        <taxon>Eukaryota</taxon>
        <taxon>Fungi</taxon>
        <taxon>Dikarya</taxon>
        <taxon>Ascomycota</taxon>
        <taxon>Pezizomycotina</taxon>
        <taxon>Sordariomycetes</taxon>
        <taxon>Hypocreomycetidae</taxon>
        <taxon>Hypocreales</taxon>
        <taxon>Clavicipitaceae</taxon>
        <taxon>Epichloe</taxon>
    </lineage>
</organism>
<evidence type="ECO:0000256" key="3">
    <source>
        <dbReference type="ARBA" id="ARBA00022723"/>
    </source>
</evidence>
<dbReference type="Gene3D" id="1.10.1280.10">
    <property type="entry name" value="Di-copper center containing domain from catechol oxidase"/>
    <property type="match status" value="1"/>
</dbReference>
<name>A0ABQ0CZ75_9HYPO</name>
<keyword evidence="5" id="KW-0470">Melanin biosynthesis</keyword>
<proteinExistence type="inferred from homology"/>
<comment type="catalytic activity">
    <reaction evidence="6">
        <text>2 L-dopa + O2 = 2 L-dopaquinone + 2 H2O</text>
        <dbReference type="Rhea" id="RHEA:34287"/>
        <dbReference type="ChEBI" id="CHEBI:15377"/>
        <dbReference type="ChEBI" id="CHEBI:15379"/>
        <dbReference type="ChEBI" id="CHEBI:57504"/>
        <dbReference type="ChEBI" id="CHEBI:57924"/>
        <dbReference type="EC" id="1.14.18.1"/>
    </reaction>
</comment>
<feature type="chain" id="PRO_5046379955" description="tyrosinase" evidence="8">
    <location>
        <begin position="22"/>
        <end position="502"/>
    </location>
</feature>
<feature type="domain" description="Tyrosinase copper-binding" evidence="9">
    <location>
        <begin position="73"/>
        <end position="289"/>
    </location>
</feature>
<keyword evidence="4" id="KW-0186">Copper</keyword>
<reference evidence="11" key="1">
    <citation type="submission" date="2024-06" db="EMBL/GenBank/DDBJ databases">
        <title>Draft Genome Sequences of Epichloe bromicola Strains Isolated from Elymus ciliaris.</title>
        <authorList>
            <consortium name="Epichloe bromicola genome sequencing consortium"/>
            <person name="Miura A."/>
            <person name="Imano S."/>
            <person name="Ashida A."/>
            <person name="Sato I."/>
            <person name="Chiba S."/>
            <person name="Tanaka A."/>
            <person name="Camagna M."/>
            <person name="Takemoto D."/>
        </authorList>
    </citation>
    <scope>NUCLEOTIDE SEQUENCE [LARGE SCALE GENOMIC DNA]</scope>
    <source>
        <strain evidence="11">DP</strain>
    </source>
</reference>
<evidence type="ECO:0000256" key="5">
    <source>
        <dbReference type="ARBA" id="ARBA00023101"/>
    </source>
</evidence>
<evidence type="ECO:0000256" key="8">
    <source>
        <dbReference type="SAM" id="SignalP"/>
    </source>
</evidence>
<keyword evidence="11" id="KW-1185">Reference proteome</keyword>
<dbReference type="InterPro" id="IPR050316">
    <property type="entry name" value="Tyrosinase/Hemocyanin"/>
</dbReference>
<gene>
    <name evidence="10" type="primary">g6976</name>
    <name evidence="10" type="ORF">EsDP_00006976</name>
</gene>